<protein>
    <submittedName>
        <fullName evidence="2">Uncharacterized protein</fullName>
    </submittedName>
</protein>
<feature type="region of interest" description="Disordered" evidence="1">
    <location>
        <begin position="71"/>
        <end position="97"/>
    </location>
</feature>
<evidence type="ECO:0000313" key="3">
    <source>
        <dbReference type="EMBL" id="WPB02193.1"/>
    </source>
</evidence>
<sequence>MPEDCSMPLGYSLFRHPTIERLNGVPPITTAPLELYIALDPRDLEQDGQPCIYEQLEDEAEAPTDEYDFVSGQKRVPSKPTGTETWSLPEEAHSVCL</sequence>
<dbReference type="Proteomes" id="UP001302367">
    <property type="component" value="Chromosome 4"/>
</dbReference>
<proteinExistence type="predicted"/>
<dbReference type="Proteomes" id="UP000230605">
    <property type="component" value="Chromosome 4"/>
</dbReference>
<reference evidence="3 5" key="2">
    <citation type="submission" date="2023-09" db="EMBL/GenBank/DDBJ databases">
        <title>Complete-Gapless Cercospora beticola genome.</title>
        <authorList>
            <person name="Wyatt N.A."/>
            <person name="Spanner R.E."/>
            <person name="Bolton M.D."/>
        </authorList>
    </citation>
    <scope>NUCLEOTIDE SEQUENCE [LARGE SCALE GENOMIC DNA]</scope>
    <source>
        <strain evidence="3">Cb09-40</strain>
    </source>
</reference>
<evidence type="ECO:0000313" key="4">
    <source>
        <dbReference type="Proteomes" id="UP000230605"/>
    </source>
</evidence>
<keyword evidence="5" id="KW-1185">Reference proteome</keyword>
<reference evidence="2 4" key="1">
    <citation type="submission" date="2015-10" db="EMBL/GenBank/DDBJ databases">
        <title>The cercosporin biosynthetic gene cluster was horizontally transferred to several fungal lineages and shown to be expanded in Cercospora beticola based on microsynteny with recipient genomes.</title>
        <authorList>
            <person name="De Jonge R."/>
            <person name="Ebert M.K."/>
            <person name="Suttle J.C."/>
            <person name="Jurick Ii W.M."/>
            <person name="Secor G.A."/>
            <person name="Thomma B.P."/>
            <person name="Van De Peer Y."/>
            <person name="Bolton M.D."/>
        </authorList>
    </citation>
    <scope>NUCLEOTIDE SEQUENCE [LARGE SCALE GENOMIC DNA]</scope>
    <source>
        <strain evidence="2 4">09-40</strain>
    </source>
</reference>
<organism evidence="2 4">
    <name type="scientific">Cercospora beticola</name>
    <name type="common">Sugarbeet leaf spot fungus</name>
    <dbReference type="NCBI Taxonomy" id="122368"/>
    <lineage>
        <taxon>Eukaryota</taxon>
        <taxon>Fungi</taxon>
        <taxon>Dikarya</taxon>
        <taxon>Ascomycota</taxon>
        <taxon>Pezizomycotina</taxon>
        <taxon>Dothideomycetes</taxon>
        <taxon>Dothideomycetidae</taxon>
        <taxon>Mycosphaerellales</taxon>
        <taxon>Mycosphaerellaceae</taxon>
        <taxon>Cercospora</taxon>
    </lineage>
</organism>
<gene>
    <name evidence="2" type="ORF">CB0940_04909</name>
    <name evidence="3" type="ORF">RHO25_006827</name>
</gene>
<dbReference type="EMBL" id="CP134187">
    <property type="protein sequence ID" value="WPB02193.1"/>
    <property type="molecule type" value="Genomic_DNA"/>
</dbReference>
<dbReference type="AlphaFoldDB" id="A0A2G5HMP5"/>
<evidence type="ECO:0000313" key="2">
    <source>
        <dbReference type="EMBL" id="PIA93482.1"/>
    </source>
</evidence>
<name>A0A2G5HMP5_CERBT</name>
<evidence type="ECO:0000313" key="5">
    <source>
        <dbReference type="Proteomes" id="UP001302367"/>
    </source>
</evidence>
<evidence type="ECO:0000256" key="1">
    <source>
        <dbReference type="SAM" id="MobiDB-lite"/>
    </source>
</evidence>
<accession>A0A2G5HMP5</accession>
<dbReference type="EMBL" id="LKMD01000105">
    <property type="protein sequence ID" value="PIA93482.1"/>
    <property type="molecule type" value="Genomic_DNA"/>
</dbReference>